<dbReference type="InterPro" id="IPR027417">
    <property type="entry name" value="P-loop_NTPase"/>
</dbReference>
<evidence type="ECO:0008006" key="3">
    <source>
        <dbReference type="Google" id="ProtNLM"/>
    </source>
</evidence>
<dbReference type="SUPFAM" id="SSF52540">
    <property type="entry name" value="P-loop containing nucleoside triphosphate hydrolases"/>
    <property type="match status" value="1"/>
</dbReference>
<accession>A0ABQ3MVZ8</accession>
<evidence type="ECO:0000313" key="1">
    <source>
        <dbReference type="EMBL" id="GHH62480.1"/>
    </source>
</evidence>
<protein>
    <recommendedName>
        <fullName evidence="3">MinD-like ATPase involved in chromosome partitioning or flagellar assembly</fullName>
    </recommendedName>
</protein>
<evidence type="ECO:0000313" key="2">
    <source>
        <dbReference type="Proteomes" id="UP000605568"/>
    </source>
</evidence>
<dbReference type="Proteomes" id="UP000605568">
    <property type="component" value="Unassembled WGS sequence"/>
</dbReference>
<comment type="caution">
    <text evidence="1">The sequence shown here is derived from an EMBL/GenBank/DDBJ whole genome shotgun (WGS) entry which is preliminary data.</text>
</comment>
<proteinExistence type="predicted"/>
<dbReference type="Gene3D" id="3.40.50.300">
    <property type="entry name" value="P-loop containing nucleotide triphosphate hydrolases"/>
    <property type="match status" value="1"/>
</dbReference>
<organism evidence="1 2">
    <name type="scientific">Lentzea cavernae</name>
    <dbReference type="NCBI Taxonomy" id="2020703"/>
    <lineage>
        <taxon>Bacteria</taxon>
        <taxon>Bacillati</taxon>
        <taxon>Actinomycetota</taxon>
        <taxon>Actinomycetes</taxon>
        <taxon>Pseudonocardiales</taxon>
        <taxon>Pseudonocardiaceae</taxon>
        <taxon>Lentzea</taxon>
    </lineage>
</organism>
<dbReference type="RefSeq" id="WP_191305586.1">
    <property type="nucleotide sequence ID" value="NZ_BNAR01000028.1"/>
</dbReference>
<dbReference type="EMBL" id="BNAR01000028">
    <property type="protein sequence ID" value="GHH62480.1"/>
    <property type="molecule type" value="Genomic_DNA"/>
</dbReference>
<reference evidence="2" key="1">
    <citation type="journal article" date="2019" name="Int. J. Syst. Evol. Microbiol.">
        <title>The Global Catalogue of Microorganisms (GCM) 10K type strain sequencing project: providing services to taxonomists for standard genome sequencing and annotation.</title>
        <authorList>
            <consortium name="The Broad Institute Genomics Platform"/>
            <consortium name="The Broad Institute Genome Sequencing Center for Infectious Disease"/>
            <person name="Wu L."/>
            <person name="Ma J."/>
        </authorList>
    </citation>
    <scope>NUCLEOTIDE SEQUENCE [LARGE SCALE GENOMIC DNA]</scope>
    <source>
        <strain evidence="2">CGMCC 4.7367</strain>
    </source>
</reference>
<sequence>MLIAICSLKGSPGVTTLTVALGARWTGPEIPIVVEADPAGGDLLTRFRLNAAPSVVGLAASTRVRGNAEPDQLARHAQFLPGGLRVVPGPVGSEQSRAALSLLASGPSPLRIAGDRVDTVVLVDCGRVDPDSPALALIRAADAMLLLARPRDEELAHVALKLESAQRWSRRPCFVLTGPGSPAARVAGELRIPVMAHIPHDVKGAEALCGRGGIRNGPSRSPLGRAAAKLAFSIRTSVIQTASRLAPQSGESDLRLVQGGAPS</sequence>
<gene>
    <name evidence="1" type="ORF">GCM10017774_90340</name>
</gene>
<keyword evidence="2" id="KW-1185">Reference proteome</keyword>
<name>A0ABQ3MVZ8_9PSEU</name>